<dbReference type="EMBL" id="BK016226">
    <property type="protein sequence ID" value="DAG03276.1"/>
    <property type="molecule type" value="Genomic_DNA"/>
</dbReference>
<accession>A0A8S5V979</accession>
<proteinExistence type="predicted"/>
<organism evidence="1">
    <name type="scientific">Siphoviridae sp. ct2D011</name>
    <dbReference type="NCBI Taxonomy" id="2825314"/>
    <lineage>
        <taxon>Viruses</taxon>
        <taxon>Duplodnaviria</taxon>
        <taxon>Heunggongvirae</taxon>
        <taxon>Uroviricota</taxon>
        <taxon>Caudoviricetes</taxon>
    </lineage>
</organism>
<name>A0A8S5V979_9CAUD</name>
<reference evidence="1" key="1">
    <citation type="journal article" date="2021" name="Proc. Natl. Acad. Sci. U.S.A.">
        <title>A Catalog of Tens of Thousands of Viruses from Human Metagenomes Reveals Hidden Associations with Chronic Diseases.</title>
        <authorList>
            <person name="Tisza M.J."/>
            <person name="Buck C.B."/>
        </authorList>
    </citation>
    <scope>NUCLEOTIDE SEQUENCE</scope>
    <source>
        <strain evidence="1">Ct2D011</strain>
    </source>
</reference>
<sequence length="70" mass="8114">MRENNENWEDHLNILTEELYGANEIFSEQLNFVVLMAKLEGLKYPSLDFSTYRSAVFKSIKLLSGGKKNE</sequence>
<evidence type="ECO:0000313" key="1">
    <source>
        <dbReference type="EMBL" id="DAG03276.1"/>
    </source>
</evidence>
<protein>
    <submittedName>
        <fullName evidence="1">Uncharacterized protein</fullName>
    </submittedName>
</protein>